<evidence type="ECO:0000313" key="9">
    <source>
        <dbReference type="Proteomes" id="UP001107558"/>
    </source>
</evidence>
<dbReference type="Pfam" id="PF00271">
    <property type="entry name" value="Helicase_C"/>
    <property type="match status" value="1"/>
</dbReference>
<dbReference type="InterPro" id="IPR011545">
    <property type="entry name" value="DEAD/DEAH_box_helicase_dom"/>
</dbReference>
<dbReference type="GO" id="GO:0005634">
    <property type="term" value="C:nucleus"/>
    <property type="evidence" value="ECO:0007669"/>
    <property type="project" value="TreeGrafter"/>
</dbReference>
<reference evidence="8" key="1">
    <citation type="submission" date="2021-03" db="EMBL/GenBank/DDBJ databases">
        <title>Chromosome level genome of the anhydrobiotic midge Polypedilum vanderplanki.</title>
        <authorList>
            <person name="Yoshida Y."/>
            <person name="Kikawada T."/>
            <person name="Gusev O."/>
        </authorList>
    </citation>
    <scope>NUCLEOTIDE SEQUENCE</scope>
    <source>
        <strain evidence="8">NIAS01</strain>
        <tissue evidence="8">Whole body or cell culture</tissue>
    </source>
</reference>
<keyword evidence="3" id="KW-0067">ATP-binding</keyword>
<evidence type="ECO:0000256" key="4">
    <source>
        <dbReference type="ARBA" id="ARBA00034617"/>
    </source>
</evidence>
<dbReference type="AlphaFoldDB" id="A0A9J6BCQ0"/>
<comment type="caution">
    <text evidence="8">The sequence shown here is derived from an EMBL/GenBank/DDBJ whole genome shotgun (WGS) entry which is preliminary data.</text>
</comment>
<gene>
    <name evidence="8" type="ORF">PVAND_015480</name>
</gene>
<dbReference type="SUPFAM" id="SSF52540">
    <property type="entry name" value="P-loop containing nucleoside triphosphate hydrolases"/>
    <property type="match status" value="1"/>
</dbReference>
<dbReference type="Gene3D" id="3.40.50.300">
    <property type="entry name" value="P-loop containing nucleotide triphosphate hydrolases"/>
    <property type="match status" value="2"/>
</dbReference>
<dbReference type="GO" id="GO:0005694">
    <property type="term" value="C:chromosome"/>
    <property type="evidence" value="ECO:0007669"/>
    <property type="project" value="TreeGrafter"/>
</dbReference>
<dbReference type="InterPro" id="IPR036388">
    <property type="entry name" value="WH-like_DNA-bd_sf"/>
</dbReference>
<comment type="similarity">
    <text evidence="1">Belongs to the helicase family. RecQ subfamily.</text>
</comment>
<dbReference type="GO" id="GO:0043138">
    <property type="term" value="F:3'-5' DNA helicase activity"/>
    <property type="evidence" value="ECO:0007669"/>
    <property type="project" value="UniProtKB-EC"/>
</dbReference>
<dbReference type="EC" id="5.6.2.4" evidence="5"/>
<comment type="catalytic activity">
    <reaction evidence="4">
        <text>Couples ATP hydrolysis with the unwinding of duplex DNA by translocating in the 3'-5' direction.</text>
        <dbReference type="EC" id="5.6.2.4"/>
    </reaction>
</comment>
<dbReference type="GO" id="GO:0003676">
    <property type="term" value="F:nucleic acid binding"/>
    <property type="evidence" value="ECO:0007669"/>
    <property type="project" value="InterPro"/>
</dbReference>
<evidence type="ECO:0000256" key="5">
    <source>
        <dbReference type="ARBA" id="ARBA00034808"/>
    </source>
</evidence>
<dbReference type="Pfam" id="PF00270">
    <property type="entry name" value="DEAD"/>
    <property type="match status" value="1"/>
</dbReference>
<dbReference type="GO" id="GO:0000724">
    <property type="term" value="P:double-strand break repair via homologous recombination"/>
    <property type="evidence" value="ECO:0007669"/>
    <property type="project" value="TreeGrafter"/>
</dbReference>
<name>A0A9J6BCQ0_POLVA</name>
<dbReference type="SMART" id="SM00490">
    <property type="entry name" value="HELICc"/>
    <property type="match status" value="1"/>
</dbReference>
<dbReference type="InterPro" id="IPR001650">
    <property type="entry name" value="Helicase_C-like"/>
</dbReference>
<protein>
    <recommendedName>
        <fullName evidence="5">DNA 3'-5' helicase</fullName>
        <ecNumber evidence="5">5.6.2.4</ecNumber>
    </recommendedName>
</protein>
<dbReference type="Gene3D" id="1.10.10.10">
    <property type="entry name" value="Winged helix-like DNA-binding domain superfamily/Winged helix DNA-binding domain"/>
    <property type="match status" value="1"/>
</dbReference>
<evidence type="ECO:0000259" key="7">
    <source>
        <dbReference type="PROSITE" id="PS51194"/>
    </source>
</evidence>
<keyword evidence="9" id="KW-1185">Reference proteome</keyword>
<dbReference type="GO" id="GO:0005737">
    <property type="term" value="C:cytoplasm"/>
    <property type="evidence" value="ECO:0007669"/>
    <property type="project" value="TreeGrafter"/>
</dbReference>
<accession>A0A9J6BCQ0</accession>
<feature type="domain" description="Helicase ATP-binding" evidence="6">
    <location>
        <begin position="36"/>
        <end position="189"/>
    </location>
</feature>
<dbReference type="OrthoDB" id="10261556at2759"/>
<evidence type="ECO:0000256" key="3">
    <source>
        <dbReference type="ARBA" id="ARBA00022840"/>
    </source>
</evidence>
<keyword evidence="2" id="KW-0547">Nucleotide-binding</keyword>
<organism evidence="8 9">
    <name type="scientific">Polypedilum vanderplanki</name>
    <name type="common">Sleeping chironomid midge</name>
    <dbReference type="NCBI Taxonomy" id="319348"/>
    <lineage>
        <taxon>Eukaryota</taxon>
        <taxon>Metazoa</taxon>
        <taxon>Ecdysozoa</taxon>
        <taxon>Arthropoda</taxon>
        <taxon>Hexapoda</taxon>
        <taxon>Insecta</taxon>
        <taxon>Pterygota</taxon>
        <taxon>Neoptera</taxon>
        <taxon>Endopterygota</taxon>
        <taxon>Diptera</taxon>
        <taxon>Nematocera</taxon>
        <taxon>Chironomoidea</taxon>
        <taxon>Chironomidae</taxon>
        <taxon>Chironominae</taxon>
        <taxon>Polypedilum</taxon>
        <taxon>Polypedilum</taxon>
    </lineage>
</organism>
<sequence length="677" mass="79781">MEQSDKEISQPTNEHLQVLKKLNLKTFKPEQWQAIQTIINERRDVILTAGTNYGKSLIYQFIPIFLKKKCIIIEPTEISLETSAWKLEQKGFSTSIFSTKFHESFEENQFIFTKAENVQKIYEILIEKDSLDEICLIAIEEISCNIFDEIELVKKFFPSISSPLLLLSTTIDEELKIDLKCNLFLNNPLNIQIDLNRPNLEYFVHKENSTTIDVIRAYLEEVKEGSGIIFAEDKREIENILRKMQENGFQAKPFHFGIFKQERSKTLNEFMSGKLKFLIAMTGMVDKIDKKDVRLVLHVSAPNSLEVYYRETGKAGRDGKPSKCVLFWTPRNSDQWLQQEYLKNQNVSQIIKMKNFTSTETCRREILLRFLDSEFKRKNLNLENCCDNCKKIIFEKVSPNLIFEELNSDGIFDASKETRIMLKIINSYKNTCQEEFLYGMLLGKKPKVFNSHHPLHLFRSGYQKPRDWHVYLKKILLNKRFIIETENDKILKLTKIGKFILRHSNIKIKIKPSFEICYKFMTKTENEFYIDNNEIKSKPRKIETETLKVEIPKRSFQFGFLKNTLKRVGENIRKVENCEEILSSEDSIKKLKSEDQPGCSHWNFSKVQQNSKIENEIDDENIQNFLEINRQIRKRNSVTSINEFLNYIEKFGDEFFNIEENLENYDEGNENETMECI</sequence>
<dbReference type="PANTHER" id="PTHR13710">
    <property type="entry name" value="DNA HELICASE RECQ FAMILY MEMBER"/>
    <property type="match status" value="1"/>
</dbReference>
<dbReference type="PROSITE" id="PS51194">
    <property type="entry name" value="HELICASE_CTER"/>
    <property type="match status" value="1"/>
</dbReference>
<dbReference type="Proteomes" id="UP001107558">
    <property type="component" value="Chromosome 4"/>
</dbReference>
<dbReference type="PROSITE" id="PS51192">
    <property type="entry name" value="HELICASE_ATP_BIND_1"/>
    <property type="match status" value="1"/>
</dbReference>
<evidence type="ECO:0000256" key="2">
    <source>
        <dbReference type="ARBA" id="ARBA00022741"/>
    </source>
</evidence>
<dbReference type="GO" id="GO:0009378">
    <property type="term" value="F:four-way junction helicase activity"/>
    <property type="evidence" value="ECO:0007669"/>
    <property type="project" value="TreeGrafter"/>
</dbReference>
<proteinExistence type="inferred from homology"/>
<dbReference type="InterPro" id="IPR027417">
    <property type="entry name" value="P-loop_NTPase"/>
</dbReference>
<dbReference type="GO" id="GO:0005524">
    <property type="term" value="F:ATP binding"/>
    <property type="evidence" value="ECO:0007669"/>
    <property type="project" value="UniProtKB-KW"/>
</dbReference>
<feature type="domain" description="Helicase C-terminal" evidence="7">
    <location>
        <begin position="214"/>
        <end position="367"/>
    </location>
</feature>
<dbReference type="EMBL" id="JADBJN010000004">
    <property type="protein sequence ID" value="KAG5667501.1"/>
    <property type="molecule type" value="Genomic_DNA"/>
</dbReference>
<evidence type="ECO:0000259" key="6">
    <source>
        <dbReference type="PROSITE" id="PS51192"/>
    </source>
</evidence>
<dbReference type="InterPro" id="IPR014001">
    <property type="entry name" value="Helicase_ATP-bd"/>
</dbReference>
<evidence type="ECO:0000313" key="8">
    <source>
        <dbReference type="EMBL" id="KAG5667501.1"/>
    </source>
</evidence>
<evidence type="ECO:0000256" key="1">
    <source>
        <dbReference type="ARBA" id="ARBA00005446"/>
    </source>
</evidence>
<dbReference type="PANTHER" id="PTHR13710:SF120">
    <property type="entry name" value="BIFUNCTIONAL 3'-5' EXONUCLEASE_ATP-DEPENDENT HELICASE WRN"/>
    <property type="match status" value="1"/>
</dbReference>